<dbReference type="EMBL" id="LUGG01000043">
    <property type="protein sequence ID" value="OBZ65607.1"/>
    <property type="molecule type" value="Genomic_DNA"/>
</dbReference>
<comment type="caution">
    <text evidence="1">The sequence shown here is derived from an EMBL/GenBank/DDBJ whole genome shotgun (WGS) entry which is preliminary data.</text>
</comment>
<sequence length="198" mass="22221">MELCMHRIRIHCAMPFITVDDSNTVLCYIDSGAPIWPSLAYLQSMNCPCSYLPGCAPILYPSFSYVREGWKLRHLSIASSSNTTFLRFLDTARQAESRFSDVQVRLKLYLGSLIVQGIPMNPERYDLSKCDPGLLCQTTDGAARAKSFKDVIQRDNQAAVLPDEGGGFVSIKLIKGVNHFMQWDEPQTTIQMYLEAVA</sequence>
<dbReference type="Proteomes" id="UP000092993">
    <property type="component" value="Unassembled WGS sequence"/>
</dbReference>
<accession>A0A1C7LNS0</accession>
<dbReference type="OrthoDB" id="3251587at2759"/>
<dbReference type="AlphaFoldDB" id="A0A1C7LNS0"/>
<protein>
    <submittedName>
        <fullName evidence="1">Uncharacterized protein</fullName>
    </submittedName>
</protein>
<gene>
    <name evidence="1" type="ORF">A0H81_14509</name>
</gene>
<name>A0A1C7LNS0_GRIFR</name>
<proteinExistence type="predicted"/>
<evidence type="ECO:0000313" key="1">
    <source>
        <dbReference type="EMBL" id="OBZ65607.1"/>
    </source>
</evidence>
<reference evidence="1 2" key="1">
    <citation type="submission" date="2016-03" db="EMBL/GenBank/DDBJ databases">
        <title>Whole genome sequencing of Grifola frondosa 9006-11.</title>
        <authorList>
            <person name="Min B."/>
            <person name="Park H."/>
            <person name="Kim J.-G."/>
            <person name="Cho H."/>
            <person name="Oh Y.-L."/>
            <person name="Kong W.-S."/>
            <person name="Choi I.-G."/>
        </authorList>
    </citation>
    <scope>NUCLEOTIDE SEQUENCE [LARGE SCALE GENOMIC DNA]</scope>
    <source>
        <strain evidence="1 2">9006-11</strain>
    </source>
</reference>
<keyword evidence="2" id="KW-1185">Reference proteome</keyword>
<evidence type="ECO:0000313" key="2">
    <source>
        <dbReference type="Proteomes" id="UP000092993"/>
    </source>
</evidence>
<organism evidence="1 2">
    <name type="scientific">Grifola frondosa</name>
    <name type="common">Maitake</name>
    <name type="synonym">Polyporus frondosus</name>
    <dbReference type="NCBI Taxonomy" id="5627"/>
    <lineage>
        <taxon>Eukaryota</taxon>
        <taxon>Fungi</taxon>
        <taxon>Dikarya</taxon>
        <taxon>Basidiomycota</taxon>
        <taxon>Agaricomycotina</taxon>
        <taxon>Agaricomycetes</taxon>
        <taxon>Polyporales</taxon>
        <taxon>Grifolaceae</taxon>
        <taxon>Grifola</taxon>
    </lineage>
</organism>